<sequence length="240" mass="28249">MQTKNNFSLIYLVESLRFFVQNNINFFGRLILVMYFAGLLGLWFEPTRELFEMATPFNLITSIIFLLLAQRKYSPSFWVFVSTTFFVGFFIEVIGVKTEAIFGTYNYGKTLGFKVFEVPLLIGINWIMITFIVNYFISTYFNFSVFSSKITLFIKSVFSAVLMVMLDYLIEPVAIIHDFWSWKSDVIPLQNYIGWFLVALPLCMLFQYSKFEKINKFAYFLLLAQLLFFGGYNLLMYFKP</sequence>
<dbReference type="RefSeq" id="WP_014796624.1">
    <property type="nucleotide sequence ID" value="NC_018018.1"/>
</dbReference>
<feature type="transmembrane region" description="Helical" evidence="1">
    <location>
        <begin position="189"/>
        <end position="206"/>
    </location>
</feature>
<proteinExistence type="predicted"/>
<protein>
    <submittedName>
        <fullName evidence="2">Putative membrane protein</fullName>
    </submittedName>
</protein>
<keyword evidence="1" id="KW-0472">Membrane</keyword>
<evidence type="ECO:0000313" key="2">
    <source>
        <dbReference type="EMBL" id="AFM03165.1"/>
    </source>
</evidence>
<dbReference type="PANTHER" id="PTHR39419">
    <property type="entry name" value="SLL0814 PROTEIN"/>
    <property type="match status" value="1"/>
</dbReference>
<evidence type="ECO:0000256" key="1">
    <source>
        <dbReference type="SAM" id="Phobius"/>
    </source>
</evidence>
<evidence type="ECO:0000313" key="3">
    <source>
        <dbReference type="Proteomes" id="UP000006054"/>
    </source>
</evidence>
<name>I4AGT0_BERLS</name>
<feature type="transmembrane region" description="Helical" evidence="1">
    <location>
        <begin position="116"/>
        <end position="138"/>
    </location>
</feature>
<keyword evidence="3" id="KW-1185">Reference proteome</keyword>
<dbReference type="eggNOG" id="COG2324">
    <property type="taxonomic scope" value="Bacteria"/>
</dbReference>
<dbReference type="AlphaFoldDB" id="I4AGT0"/>
<dbReference type="OrthoDB" id="9811293at2"/>
<feature type="transmembrane region" description="Helical" evidence="1">
    <location>
        <begin position="76"/>
        <end position="96"/>
    </location>
</feature>
<dbReference type="EMBL" id="CP003345">
    <property type="protein sequence ID" value="AFM03165.1"/>
    <property type="molecule type" value="Genomic_DNA"/>
</dbReference>
<keyword evidence="1" id="KW-0812">Transmembrane</keyword>
<dbReference type="KEGG" id="fli:Fleli_0704"/>
<dbReference type="InterPro" id="IPR007354">
    <property type="entry name" value="CruF-like"/>
</dbReference>
<accession>I4AGT0</accession>
<feature type="transmembrane region" description="Helical" evidence="1">
    <location>
        <begin position="26"/>
        <end position="44"/>
    </location>
</feature>
<dbReference type="STRING" id="880071.Fleli_0704"/>
<dbReference type="Pfam" id="PF04240">
    <property type="entry name" value="Caroten_synth"/>
    <property type="match status" value="1"/>
</dbReference>
<dbReference type="PATRIC" id="fig|880071.3.peg.673"/>
<reference evidence="3" key="1">
    <citation type="submission" date="2012-06" db="EMBL/GenBank/DDBJ databases">
        <title>The complete genome of Flexibacter litoralis DSM 6794.</title>
        <authorList>
            <person name="Lucas S."/>
            <person name="Copeland A."/>
            <person name="Lapidus A."/>
            <person name="Glavina del Rio T."/>
            <person name="Dalin E."/>
            <person name="Tice H."/>
            <person name="Bruce D."/>
            <person name="Goodwin L."/>
            <person name="Pitluck S."/>
            <person name="Peters L."/>
            <person name="Ovchinnikova G."/>
            <person name="Lu M."/>
            <person name="Kyrpides N."/>
            <person name="Mavromatis K."/>
            <person name="Ivanova N."/>
            <person name="Brettin T."/>
            <person name="Detter J.C."/>
            <person name="Han C."/>
            <person name="Larimer F."/>
            <person name="Land M."/>
            <person name="Hauser L."/>
            <person name="Markowitz V."/>
            <person name="Cheng J.-F."/>
            <person name="Hugenholtz P."/>
            <person name="Woyke T."/>
            <person name="Wu D."/>
            <person name="Spring S."/>
            <person name="Lang E."/>
            <person name="Kopitz M."/>
            <person name="Brambilla E."/>
            <person name="Klenk H.-P."/>
            <person name="Eisen J.A."/>
        </authorList>
    </citation>
    <scope>NUCLEOTIDE SEQUENCE [LARGE SCALE GENOMIC DNA]</scope>
    <source>
        <strain evidence="3">ATCC 23117 / DSM 6794 / NBRC 15988 / NCIMB 1366 / Sio-4</strain>
    </source>
</reference>
<dbReference type="Proteomes" id="UP000006054">
    <property type="component" value="Chromosome"/>
</dbReference>
<keyword evidence="1" id="KW-1133">Transmembrane helix</keyword>
<dbReference type="HOGENOM" id="CLU_070738_2_0_10"/>
<dbReference type="PANTHER" id="PTHR39419:SF1">
    <property type="entry name" value="SLL0814 PROTEIN"/>
    <property type="match status" value="1"/>
</dbReference>
<feature type="transmembrane region" description="Helical" evidence="1">
    <location>
        <begin position="150"/>
        <end position="169"/>
    </location>
</feature>
<feature type="transmembrane region" description="Helical" evidence="1">
    <location>
        <begin position="50"/>
        <end position="69"/>
    </location>
</feature>
<gene>
    <name evidence="2" type="ordered locus">Fleli_0704</name>
</gene>
<organism evidence="2 3">
    <name type="scientific">Bernardetia litoralis (strain ATCC 23117 / DSM 6794 / NBRC 15988 / NCIMB 1366 / Fx l1 / Sio-4)</name>
    <name type="common">Flexibacter litoralis</name>
    <dbReference type="NCBI Taxonomy" id="880071"/>
    <lineage>
        <taxon>Bacteria</taxon>
        <taxon>Pseudomonadati</taxon>
        <taxon>Bacteroidota</taxon>
        <taxon>Cytophagia</taxon>
        <taxon>Cytophagales</taxon>
        <taxon>Bernardetiaceae</taxon>
        <taxon>Bernardetia</taxon>
    </lineage>
</organism>
<feature type="transmembrane region" description="Helical" evidence="1">
    <location>
        <begin position="218"/>
        <end position="238"/>
    </location>
</feature>